<name>A0A365Y5J4_9BACT</name>
<organism evidence="1 2">
    <name type="scientific">Chitinophaga flava</name>
    <dbReference type="NCBI Taxonomy" id="2259036"/>
    <lineage>
        <taxon>Bacteria</taxon>
        <taxon>Pseudomonadati</taxon>
        <taxon>Bacteroidota</taxon>
        <taxon>Chitinophagia</taxon>
        <taxon>Chitinophagales</taxon>
        <taxon>Chitinophagaceae</taxon>
        <taxon>Chitinophaga</taxon>
    </lineage>
</organism>
<dbReference type="InterPro" id="IPR029044">
    <property type="entry name" value="Nucleotide-diphossugar_trans"/>
</dbReference>
<keyword evidence="2" id="KW-1185">Reference proteome</keyword>
<dbReference type="AlphaFoldDB" id="A0A365Y5J4"/>
<gene>
    <name evidence="1" type="ORF">DF182_15300</name>
</gene>
<accession>A0A365Y5J4</accession>
<protein>
    <recommendedName>
        <fullName evidence="3">Glycosyltransferase 2-like domain-containing protein</fullName>
    </recommendedName>
</protein>
<dbReference type="EMBL" id="QFFJ01000001">
    <property type="protein sequence ID" value="RBL93857.1"/>
    <property type="molecule type" value="Genomic_DNA"/>
</dbReference>
<evidence type="ECO:0000313" key="1">
    <source>
        <dbReference type="EMBL" id="RBL93857.1"/>
    </source>
</evidence>
<proteinExistence type="predicted"/>
<comment type="caution">
    <text evidence="1">The sequence shown here is derived from an EMBL/GenBank/DDBJ whole genome shotgun (WGS) entry which is preliminary data.</text>
</comment>
<reference evidence="1 2" key="1">
    <citation type="submission" date="2018-05" db="EMBL/GenBank/DDBJ databases">
        <title>Chitinophaga sp. K3CV102501T nov., isolated from isolated from a monsoon evergreen broad-leaved forest soil.</title>
        <authorList>
            <person name="Lv Y."/>
        </authorList>
    </citation>
    <scope>NUCLEOTIDE SEQUENCE [LARGE SCALE GENOMIC DNA]</scope>
    <source>
        <strain evidence="1 2">GDMCC 1.1325</strain>
    </source>
</reference>
<dbReference type="SUPFAM" id="SSF53448">
    <property type="entry name" value="Nucleotide-diphospho-sugar transferases"/>
    <property type="match status" value="1"/>
</dbReference>
<dbReference type="OrthoDB" id="6704307at2"/>
<evidence type="ECO:0000313" key="2">
    <source>
        <dbReference type="Proteomes" id="UP000253410"/>
    </source>
</evidence>
<sequence>MSHSTTQQFKVFSFYKENVNPEVPKYQKAVFRRFGIPIHHITEESFSHGDFLNHVCTTEKDTDYLIFFDIDCIPTRKEWLSQLLNDLSEPRTIVGAAQTANHLRNAQNLYVSPFFFGISTAYLKELGYPNMNMTEDMDAGQNLTEQIIHQGGQVKYWWPTAIEEEKWYLHHPEHNRFGLGTTYNDAIYHAFYSRADLSARFINKCKTMLSPLVKLQLKLTRKKWVQPPQEW</sequence>
<dbReference type="RefSeq" id="WP_113616442.1">
    <property type="nucleotide sequence ID" value="NZ_QFFJ01000001.1"/>
</dbReference>
<dbReference type="Proteomes" id="UP000253410">
    <property type="component" value="Unassembled WGS sequence"/>
</dbReference>
<evidence type="ECO:0008006" key="3">
    <source>
        <dbReference type="Google" id="ProtNLM"/>
    </source>
</evidence>